<dbReference type="RefSeq" id="WP_331256106.1">
    <property type="nucleotide sequence ID" value="NZ_CP133270.1"/>
</dbReference>
<accession>A0ABZ2C4L1</accession>
<evidence type="ECO:0000313" key="2">
    <source>
        <dbReference type="Proteomes" id="UP001330434"/>
    </source>
</evidence>
<organism evidence="1 2">
    <name type="scientific">Candidatus Bealeia paramacronuclearis</name>
    <dbReference type="NCBI Taxonomy" id="1921001"/>
    <lineage>
        <taxon>Bacteria</taxon>
        <taxon>Pseudomonadati</taxon>
        <taxon>Pseudomonadota</taxon>
        <taxon>Alphaproteobacteria</taxon>
        <taxon>Holosporales</taxon>
        <taxon>Holosporaceae</taxon>
        <taxon>Candidatus Bealeia</taxon>
    </lineage>
</organism>
<name>A0ABZ2C4L1_9PROT</name>
<dbReference type="Proteomes" id="UP001330434">
    <property type="component" value="Chromosome"/>
</dbReference>
<sequence>MKETRFAFTHDELLRVVKESFEKGIKAVGIKENPAHNYSTIDCLMAGFAVFTFKFPSLLKFDEMRDDEGWAKKNLAQLFRIQATHCDA</sequence>
<protein>
    <submittedName>
        <fullName evidence="1">Uncharacterized protein</fullName>
    </submittedName>
</protein>
<dbReference type="EMBL" id="CP133270">
    <property type="protein sequence ID" value="WVX67339.1"/>
    <property type="molecule type" value="Genomic_DNA"/>
</dbReference>
<evidence type="ECO:0000313" key="1">
    <source>
        <dbReference type="EMBL" id="WVX67339.1"/>
    </source>
</evidence>
<gene>
    <name evidence="1" type="ORF">Bealeia1_01538</name>
</gene>
<keyword evidence="2" id="KW-1185">Reference proteome</keyword>
<proteinExistence type="predicted"/>
<reference evidence="1 2" key="1">
    <citation type="journal article" date="2024" name="Environ. Microbiol.">
        <title>Novel evolutionary insights on the interactions of the Holosporales (Alphaproteobacteria) with eukaryotic hosts from comparative genomics.</title>
        <authorList>
            <person name="Giovannini M."/>
            <person name="Petroni G."/>
            <person name="Castelli M."/>
        </authorList>
    </citation>
    <scope>NUCLEOTIDE SEQUENCE [LARGE SCALE GENOMIC DNA]</scope>
    <source>
        <strain evidence="1 2">US_Bl 15I1</strain>
    </source>
</reference>